<keyword evidence="6" id="KW-1003">Cell membrane</keyword>
<reference evidence="7 8" key="1">
    <citation type="submission" date="2016-10" db="EMBL/GenBank/DDBJ databases">
        <authorList>
            <person name="de Groot N.N."/>
        </authorList>
    </citation>
    <scope>NUCLEOTIDE SEQUENCE [LARGE SCALE GENOMIC DNA]</scope>
    <source>
        <strain evidence="7 8">DSM 2895</strain>
    </source>
</reference>
<evidence type="ECO:0000256" key="4">
    <source>
        <dbReference type="ARBA" id="ARBA00022989"/>
    </source>
</evidence>
<protein>
    <recommendedName>
        <fullName evidence="6">Probable membrane transporter protein</fullName>
    </recommendedName>
</protein>
<feature type="transmembrane region" description="Helical" evidence="6">
    <location>
        <begin position="92"/>
        <end position="112"/>
    </location>
</feature>
<evidence type="ECO:0000256" key="1">
    <source>
        <dbReference type="ARBA" id="ARBA00004141"/>
    </source>
</evidence>
<feature type="transmembrane region" description="Helical" evidence="6">
    <location>
        <begin position="118"/>
        <end position="135"/>
    </location>
</feature>
<dbReference type="Proteomes" id="UP000182836">
    <property type="component" value="Unassembled WGS sequence"/>
</dbReference>
<keyword evidence="3 6" id="KW-0812">Transmembrane</keyword>
<evidence type="ECO:0000256" key="5">
    <source>
        <dbReference type="ARBA" id="ARBA00023136"/>
    </source>
</evidence>
<dbReference type="GO" id="GO:0005886">
    <property type="term" value="C:plasma membrane"/>
    <property type="evidence" value="ECO:0007669"/>
    <property type="project" value="UniProtKB-SubCell"/>
</dbReference>
<dbReference type="EMBL" id="FNED01000009">
    <property type="protein sequence ID" value="SDI93367.1"/>
    <property type="molecule type" value="Genomic_DNA"/>
</dbReference>
<feature type="transmembrane region" description="Helical" evidence="6">
    <location>
        <begin position="231"/>
        <end position="249"/>
    </location>
</feature>
<feature type="transmembrane region" description="Helical" evidence="6">
    <location>
        <begin position="60"/>
        <end position="80"/>
    </location>
</feature>
<organism evidence="7 8">
    <name type="scientific">Aneurinibacillus migulanus</name>
    <name type="common">Bacillus migulanus</name>
    <dbReference type="NCBI Taxonomy" id="47500"/>
    <lineage>
        <taxon>Bacteria</taxon>
        <taxon>Bacillati</taxon>
        <taxon>Bacillota</taxon>
        <taxon>Bacilli</taxon>
        <taxon>Bacillales</taxon>
        <taxon>Paenibacillaceae</taxon>
        <taxon>Aneurinibacillus group</taxon>
        <taxon>Aneurinibacillus</taxon>
    </lineage>
</organism>
<name>A0A1G8PLN3_ANEMI</name>
<evidence type="ECO:0000313" key="8">
    <source>
        <dbReference type="Proteomes" id="UP000182836"/>
    </source>
</evidence>
<evidence type="ECO:0000256" key="3">
    <source>
        <dbReference type="ARBA" id="ARBA00022692"/>
    </source>
</evidence>
<feature type="transmembrane region" description="Helical" evidence="6">
    <location>
        <begin position="12"/>
        <end position="40"/>
    </location>
</feature>
<gene>
    <name evidence="7" type="ORF">SAMN04487909_109142</name>
</gene>
<dbReference type="Pfam" id="PF01925">
    <property type="entry name" value="TauE"/>
    <property type="match status" value="1"/>
</dbReference>
<feature type="transmembrane region" description="Helical" evidence="6">
    <location>
        <begin position="172"/>
        <end position="199"/>
    </location>
</feature>
<dbReference type="OrthoDB" id="9780109at2"/>
<dbReference type="PANTHER" id="PTHR43701:SF2">
    <property type="entry name" value="MEMBRANE TRANSPORTER PROTEIN YJNA-RELATED"/>
    <property type="match status" value="1"/>
</dbReference>
<evidence type="ECO:0000313" key="7">
    <source>
        <dbReference type="EMBL" id="SDI93367.1"/>
    </source>
</evidence>
<keyword evidence="5 6" id="KW-0472">Membrane</keyword>
<evidence type="ECO:0000256" key="2">
    <source>
        <dbReference type="ARBA" id="ARBA00009142"/>
    </source>
</evidence>
<comment type="similarity">
    <text evidence="2 6">Belongs to the 4-toluene sulfonate uptake permease (TSUP) (TC 2.A.102) family.</text>
</comment>
<evidence type="ECO:0000256" key="6">
    <source>
        <dbReference type="RuleBase" id="RU363041"/>
    </source>
</evidence>
<dbReference type="PANTHER" id="PTHR43701">
    <property type="entry name" value="MEMBRANE TRANSPORTER PROTEIN MJ0441-RELATED"/>
    <property type="match status" value="1"/>
</dbReference>
<dbReference type="AlphaFoldDB" id="A0A1G8PLN3"/>
<comment type="subcellular location">
    <subcellularLocation>
        <location evidence="6">Cell membrane</location>
        <topology evidence="6">Multi-pass membrane protein</topology>
    </subcellularLocation>
    <subcellularLocation>
        <location evidence="1">Membrane</location>
        <topology evidence="1">Multi-pass membrane protein</topology>
    </subcellularLocation>
</comment>
<dbReference type="InterPro" id="IPR002781">
    <property type="entry name" value="TM_pro_TauE-like"/>
</dbReference>
<sequence length="283" mass="30558">MICFHIGVDKKVGWFILTLIGIAAGTFGSLLGLGGGIILVPALFYLSNFIPGVPEITPQLAIGTSLMLIIITALSSSISYAKQKLIDVSSAFLFFIGSAPGAIIGAWLSSFFDKDSFNLYYGIFMLFMLVLLSYRSKLAIGKENRWKTTKTYTDVSGQVYTYGYSKPVAISIALVVGILSSVFGIGGGALLVPFLLVMFRFPPHVAAATSMFVILLSSLVGSITHITLDHIVWSAVIAIAPGAWIGGLLGSRLSRKLSGKWLERILRFVLLLIAVRMLWQGLL</sequence>
<proteinExistence type="inferred from homology"/>
<feature type="transmembrane region" description="Helical" evidence="6">
    <location>
        <begin position="205"/>
        <end position="224"/>
    </location>
</feature>
<dbReference type="InterPro" id="IPR051598">
    <property type="entry name" value="TSUP/Inactive_protease-like"/>
</dbReference>
<accession>A0A1G8PLN3</accession>
<feature type="transmembrane region" description="Helical" evidence="6">
    <location>
        <begin position="261"/>
        <end position="279"/>
    </location>
</feature>
<keyword evidence="4 6" id="KW-1133">Transmembrane helix</keyword>